<dbReference type="GO" id="GO:0016779">
    <property type="term" value="F:nucleotidyltransferase activity"/>
    <property type="evidence" value="ECO:0007669"/>
    <property type="project" value="UniProtKB-KW"/>
</dbReference>
<keyword evidence="10" id="KW-1185">Reference proteome</keyword>
<protein>
    <submittedName>
        <fullName evidence="9">Nucleotidyltransferase</fullName>
    </submittedName>
</protein>
<evidence type="ECO:0000256" key="4">
    <source>
        <dbReference type="ARBA" id="ARBA00022723"/>
    </source>
</evidence>
<dbReference type="RefSeq" id="WP_170871487.1">
    <property type="nucleotide sequence ID" value="NZ_MLBF01000013.1"/>
</dbReference>
<dbReference type="EMBL" id="MLBF01000013">
    <property type="protein sequence ID" value="OLN31903.1"/>
    <property type="molecule type" value="Genomic_DNA"/>
</dbReference>
<gene>
    <name evidence="9" type="ORF">DSOL_2198</name>
</gene>
<dbReference type="AlphaFoldDB" id="A0A1Q8QX41"/>
<dbReference type="InterPro" id="IPR052038">
    <property type="entry name" value="Type-VII_TA_antitoxin"/>
</dbReference>
<dbReference type="GO" id="GO:0046872">
    <property type="term" value="F:metal ion binding"/>
    <property type="evidence" value="ECO:0007669"/>
    <property type="project" value="UniProtKB-KW"/>
</dbReference>
<evidence type="ECO:0000256" key="1">
    <source>
        <dbReference type="ARBA" id="ARBA00001946"/>
    </source>
</evidence>
<accession>A0A1Q8QX41</accession>
<keyword evidence="5" id="KW-0547">Nucleotide-binding</keyword>
<dbReference type="STRING" id="1888891.DSOL_2198"/>
<feature type="domain" description="Polymerase beta nucleotidyltransferase" evidence="8">
    <location>
        <begin position="51"/>
        <end position="136"/>
    </location>
</feature>
<evidence type="ECO:0000256" key="5">
    <source>
        <dbReference type="ARBA" id="ARBA00022741"/>
    </source>
</evidence>
<evidence type="ECO:0000313" key="9">
    <source>
        <dbReference type="EMBL" id="OLN31903.1"/>
    </source>
</evidence>
<keyword evidence="2 9" id="KW-0808">Transferase</keyword>
<keyword evidence="3" id="KW-0548">Nucleotidyltransferase</keyword>
<comment type="caution">
    <text evidence="9">The sequence shown here is derived from an EMBL/GenBank/DDBJ whole genome shotgun (WGS) entry which is preliminary data.</text>
</comment>
<dbReference type="InterPro" id="IPR043519">
    <property type="entry name" value="NT_sf"/>
</dbReference>
<dbReference type="Gene3D" id="3.30.460.10">
    <property type="entry name" value="Beta Polymerase, domain 2"/>
    <property type="match status" value="1"/>
</dbReference>
<keyword evidence="6" id="KW-0067">ATP-binding</keyword>
<comment type="cofactor">
    <cofactor evidence="1">
        <name>Mg(2+)</name>
        <dbReference type="ChEBI" id="CHEBI:18420"/>
    </cofactor>
</comment>
<dbReference type="PANTHER" id="PTHR33571:SF14">
    <property type="entry name" value="PROTEIN ADENYLYLTRANSFERASE MJ0435-RELATED"/>
    <property type="match status" value="1"/>
</dbReference>
<dbReference type="GO" id="GO:0005524">
    <property type="term" value="F:ATP binding"/>
    <property type="evidence" value="ECO:0007669"/>
    <property type="project" value="UniProtKB-KW"/>
</dbReference>
<keyword evidence="7" id="KW-0460">Magnesium</keyword>
<dbReference type="Proteomes" id="UP000186102">
    <property type="component" value="Unassembled WGS sequence"/>
</dbReference>
<evidence type="ECO:0000256" key="7">
    <source>
        <dbReference type="ARBA" id="ARBA00022842"/>
    </source>
</evidence>
<evidence type="ECO:0000256" key="3">
    <source>
        <dbReference type="ARBA" id="ARBA00022695"/>
    </source>
</evidence>
<dbReference type="Pfam" id="PF18765">
    <property type="entry name" value="Polbeta"/>
    <property type="match status" value="1"/>
</dbReference>
<dbReference type="CDD" id="cd05403">
    <property type="entry name" value="NT_KNTase_like"/>
    <property type="match status" value="1"/>
</dbReference>
<keyword evidence="4" id="KW-0479">Metal-binding</keyword>
<proteinExistence type="predicted"/>
<dbReference type="InterPro" id="IPR041633">
    <property type="entry name" value="Polbeta"/>
</dbReference>
<evidence type="ECO:0000256" key="6">
    <source>
        <dbReference type="ARBA" id="ARBA00022840"/>
    </source>
</evidence>
<evidence type="ECO:0000256" key="2">
    <source>
        <dbReference type="ARBA" id="ARBA00022679"/>
    </source>
</evidence>
<name>A0A1Q8QX41_9FIRM</name>
<organism evidence="9 10">
    <name type="scientific">Desulfosporosinus metallidurans</name>
    <dbReference type="NCBI Taxonomy" id="1888891"/>
    <lineage>
        <taxon>Bacteria</taxon>
        <taxon>Bacillati</taxon>
        <taxon>Bacillota</taxon>
        <taxon>Clostridia</taxon>
        <taxon>Eubacteriales</taxon>
        <taxon>Desulfitobacteriaceae</taxon>
        <taxon>Desulfosporosinus</taxon>
    </lineage>
</organism>
<dbReference type="PANTHER" id="PTHR33571">
    <property type="entry name" value="SSL8005 PROTEIN"/>
    <property type="match status" value="1"/>
</dbReference>
<evidence type="ECO:0000313" key="10">
    <source>
        <dbReference type="Proteomes" id="UP000186102"/>
    </source>
</evidence>
<evidence type="ECO:0000259" key="8">
    <source>
        <dbReference type="Pfam" id="PF18765"/>
    </source>
</evidence>
<dbReference type="SUPFAM" id="SSF81301">
    <property type="entry name" value="Nucleotidyltransferase"/>
    <property type="match status" value="1"/>
</dbReference>
<reference evidence="9 10" key="1">
    <citation type="submission" date="2016-09" db="EMBL/GenBank/DDBJ databases">
        <title>Complete genome of Desulfosporosinus sp. OL.</title>
        <authorList>
            <person name="Mardanov A."/>
            <person name="Beletsky A."/>
            <person name="Panova A."/>
            <person name="Karnachuk O."/>
            <person name="Ravin N."/>
        </authorList>
    </citation>
    <scope>NUCLEOTIDE SEQUENCE [LARGE SCALE GENOMIC DNA]</scope>
    <source>
        <strain evidence="9 10">OL</strain>
    </source>
</reference>
<sequence length="137" mass="15602">MSIETKILFRLNNLDDESKLKVLQLVDLILEEKGLPQVRDVLDIEDIKRAVIPYCTKYPIKQIRLFGSYARGGADEDSDIDLIIEFEGKVSLMKVLGLKTRLEADLRKKVDLVEPDNIDADLVIEIAKDAVILYETQ</sequence>